<dbReference type="KEGG" id="mhl:MHLP_02775"/>
<reference evidence="2 3" key="1">
    <citation type="journal article" date="2012" name="J. Bacteriol.">
        <title>Genome Sequence of "Candidatus Mycoplasma haemolamae" Strain Purdue, a Red Blood Cell Pathogen of Alpacas (Vicugna pacos) and Llamas (Lama glama).</title>
        <authorList>
            <person name="Guimaraes A.M."/>
            <person name="Toth B."/>
            <person name="Santos A.P."/>
            <person name="do Nascimento N.C."/>
            <person name="Kritchevsky J.E."/>
            <person name="Messick J.B."/>
        </authorList>
    </citation>
    <scope>NUCLEOTIDE SEQUENCE [LARGE SCALE GENOMIC DNA]</scope>
    <source>
        <strain evidence="2 3">Purdue</strain>
    </source>
</reference>
<dbReference type="PATRIC" id="fig|1212765.3.peg.625"/>
<dbReference type="HOGENOM" id="CLU_155846_0_0_14"/>
<dbReference type="STRING" id="1212765.MHLP_02775"/>
<protein>
    <submittedName>
        <fullName evidence="2">Uncharacterized protein</fullName>
    </submittedName>
</protein>
<accession>I7BA22</accession>
<keyword evidence="3" id="KW-1185">Reference proteome</keyword>
<keyword evidence="1" id="KW-1133">Transmembrane helix</keyword>
<evidence type="ECO:0000313" key="2">
    <source>
        <dbReference type="EMBL" id="AFO52135.1"/>
    </source>
</evidence>
<keyword evidence="1" id="KW-0812">Transmembrane</keyword>
<name>I7BA22_MYCHA</name>
<sequence>MVGVAKIAVVLGIGGGISSIVTPIVIVNKTPTASFKFTDKNGEKKTTILECSVKEGLTVYSKIDISKKTITCAYSDKPGILLEHWREIYGNGVGTLLCDSKNGQQDDKICHVKKFEVQQDGSLTFET</sequence>
<organism evidence="2 3">
    <name type="scientific">Mycoplasma haematolamae (strain Purdue)</name>
    <dbReference type="NCBI Taxonomy" id="1212765"/>
    <lineage>
        <taxon>Bacteria</taxon>
        <taxon>Bacillati</taxon>
        <taxon>Mycoplasmatota</taxon>
        <taxon>Mollicutes</taxon>
        <taxon>Mycoplasmataceae</taxon>
        <taxon>Mycoplasma</taxon>
    </lineage>
</organism>
<feature type="transmembrane region" description="Helical" evidence="1">
    <location>
        <begin position="6"/>
        <end position="27"/>
    </location>
</feature>
<gene>
    <name evidence="2" type="ordered locus">MHLP_02775</name>
</gene>
<dbReference type="Proteomes" id="UP000006502">
    <property type="component" value="Chromosome"/>
</dbReference>
<reference evidence="3" key="2">
    <citation type="submission" date="2012-07" db="EMBL/GenBank/DDBJ databases">
        <title>Complete genome sequence of 'Candidatus Mycoplasma haemolamae'.</title>
        <authorList>
            <person name="Guimaraes A.M.S."/>
            <person name="Toth B."/>
            <person name="Santos A.P."/>
            <person name="Nascimento N.C."/>
            <person name="Sojka J.E."/>
            <person name="Messick J.B."/>
        </authorList>
    </citation>
    <scope>NUCLEOTIDE SEQUENCE [LARGE SCALE GENOMIC DNA]</scope>
    <source>
        <strain evidence="3">Purdue</strain>
    </source>
</reference>
<dbReference type="EMBL" id="CP003731">
    <property type="protein sequence ID" value="AFO52135.1"/>
    <property type="molecule type" value="Genomic_DNA"/>
</dbReference>
<dbReference type="AlphaFoldDB" id="I7BA22"/>
<proteinExistence type="predicted"/>
<keyword evidence="1" id="KW-0472">Membrane</keyword>
<evidence type="ECO:0000256" key="1">
    <source>
        <dbReference type="SAM" id="Phobius"/>
    </source>
</evidence>
<evidence type="ECO:0000313" key="3">
    <source>
        <dbReference type="Proteomes" id="UP000006502"/>
    </source>
</evidence>